<sequence length="395" mass="44889">MDTALALLLAAASLAVAYKTMRNQNKGKHRRLHYTSTWFRFTLRDESPNGKEVKTYHDDRRVIDPHFVAIRIVNTGQAPITPDDFSGPLDIKFENSRFEIGTLVQDPPNLLNFETDQIHAKDGGLSVTPFLMNPGDTLTLFGLVQGRPENASVSTRIAGIREAIHIEPPNDGMLLKAQMRSMIFELKKDWPTITRINAAAVLAPVTINPMGELPGQVTSLINGHYISNAHELNLIFTNITDLPIQEGNQGEELKFTFESTRVYNFDMSIGEKWASKDLKDRCVTLEKAHISIKLPRLKAQEYVLIRIYLSGDGTDIKLSSQPSWLEDIHMMRFDYSETVETNLANTKNRVLLIDKRLHRTWYSRVKPKFDKVNRLVINVKTQVKKKIANHTRRSG</sequence>
<accession>A0A2T0TLP9</accession>
<keyword evidence="2" id="KW-1185">Reference proteome</keyword>
<organism evidence="1 2">
    <name type="scientific">Umezawaea tangerina</name>
    <dbReference type="NCBI Taxonomy" id="84725"/>
    <lineage>
        <taxon>Bacteria</taxon>
        <taxon>Bacillati</taxon>
        <taxon>Actinomycetota</taxon>
        <taxon>Actinomycetes</taxon>
        <taxon>Pseudonocardiales</taxon>
        <taxon>Pseudonocardiaceae</taxon>
        <taxon>Umezawaea</taxon>
    </lineage>
</organism>
<dbReference type="EMBL" id="PVTF01000001">
    <property type="protein sequence ID" value="PRY46541.1"/>
    <property type="molecule type" value="Genomic_DNA"/>
</dbReference>
<reference evidence="1 2" key="1">
    <citation type="submission" date="2018-03" db="EMBL/GenBank/DDBJ databases">
        <title>Genomic Encyclopedia of Archaeal and Bacterial Type Strains, Phase II (KMG-II): from individual species to whole genera.</title>
        <authorList>
            <person name="Goeker M."/>
        </authorList>
    </citation>
    <scope>NUCLEOTIDE SEQUENCE [LARGE SCALE GENOMIC DNA]</scope>
    <source>
        <strain evidence="1 2">DSM 44720</strain>
    </source>
</reference>
<dbReference type="Proteomes" id="UP000239494">
    <property type="component" value="Unassembled WGS sequence"/>
</dbReference>
<proteinExistence type="predicted"/>
<dbReference type="AlphaFoldDB" id="A0A2T0TLP9"/>
<evidence type="ECO:0000313" key="1">
    <source>
        <dbReference type="EMBL" id="PRY46541.1"/>
    </source>
</evidence>
<name>A0A2T0TLP9_9PSEU</name>
<dbReference type="RefSeq" id="WP_146174633.1">
    <property type="nucleotide sequence ID" value="NZ_PVTF01000001.1"/>
</dbReference>
<protein>
    <submittedName>
        <fullName evidence="1">Uncharacterized protein</fullName>
    </submittedName>
</protein>
<gene>
    <name evidence="1" type="ORF">CLV43_101817</name>
</gene>
<dbReference type="OrthoDB" id="9790048at2"/>
<comment type="caution">
    <text evidence="1">The sequence shown here is derived from an EMBL/GenBank/DDBJ whole genome shotgun (WGS) entry which is preliminary data.</text>
</comment>
<evidence type="ECO:0000313" key="2">
    <source>
        <dbReference type="Proteomes" id="UP000239494"/>
    </source>
</evidence>